<keyword evidence="3" id="KW-0804">Transcription</keyword>
<proteinExistence type="predicted"/>
<evidence type="ECO:0000256" key="2">
    <source>
        <dbReference type="ARBA" id="ARBA00023125"/>
    </source>
</evidence>
<dbReference type="SUPFAM" id="SSF46785">
    <property type="entry name" value="Winged helix' DNA-binding domain"/>
    <property type="match status" value="1"/>
</dbReference>
<gene>
    <name evidence="5" type="ORF">TbrSNM41_10810</name>
</gene>
<dbReference type="Gene3D" id="1.10.10.10">
    <property type="entry name" value="Winged helix-like DNA-binding domain superfamily/Winged helix DNA-binding domain"/>
    <property type="match status" value="1"/>
</dbReference>
<dbReference type="InterPro" id="IPR000524">
    <property type="entry name" value="Tscrpt_reg_HTH_GntR"/>
</dbReference>
<dbReference type="CDD" id="cd07377">
    <property type="entry name" value="WHTH_GntR"/>
    <property type="match status" value="1"/>
</dbReference>
<dbReference type="Pfam" id="PF00392">
    <property type="entry name" value="GntR"/>
    <property type="match status" value="1"/>
</dbReference>
<dbReference type="SUPFAM" id="SSF48008">
    <property type="entry name" value="GntR ligand-binding domain-like"/>
    <property type="match status" value="1"/>
</dbReference>
<dbReference type="PANTHER" id="PTHR43537">
    <property type="entry name" value="TRANSCRIPTIONAL REGULATOR, GNTR FAMILY"/>
    <property type="match status" value="1"/>
</dbReference>
<dbReference type="SMART" id="SM00895">
    <property type="entry name" value="FCD"/>
    <property type="match status" value="1"/>
</dbReference>
<evidence type="ECO:0000256" key="3">
    <source>
        <dbReference type="ARBA" id="ARBA00023163"/>
    </source>
</evidence>
<name>A0ABM7XJ60_THEBO</name>
<protein>
    <submittedName>
        <fullName evidence="5">GntR family transcriptional regulator</fullName>
    </submittedName>
</protein>
<keyword evidence="1" id="KW-0805">Transcription regulation</keyword>
<feature type="domain" description="HTH gntR-type" evidence="4">
    <location>
        <begin position="7"/>
        <end position="74"/>
    </location>
</feature>
<accession>A0ABM7XJ60</accession>
<keyword evidence="2" id="KW-0238">DNA-binding</keyword>
<dbReference type="InterPro" id="IPR036390">
    <property type="entry name" value="WH_DNA-bd_sf"/>
</dbReference>
<dbReference type="PANTHER" id="PTHR43537:SF24">
    <property type="entry name" value="GLUCONATE OPERON TRANSCRIPTIONAL REPRESSOR"/>
    <property type="match status" value="1"/>
</dbReference>
<reference evidence="5 6" key="1">
    <citation type="journal article" date="2022" name="Microbiol. Resour. Announc.">
        <title>Complete Genome Sequences of Thermus Strains Isolated from Senami Hot Spring in Japan.</title>
        <authorList>
            <person name="Miyazaki K."/>
        </authorList>
    </citation>
    <scope>NUCLEOTIDE SEQUENCE [LARGE SCALE GENOMIC DNA]</scope>
    <source>
        <strain evidence="5 6">SNM4-1</strain>
    </source>
</reference>
<dbReference type="Gene3D" id="1.20.120.530">
    <property type="entry name" value="GntR ligand-binding domain-like"/>
    <property type="match status" value="1"/>
</dbReference>
<dbReference type="InterPro" id="IPR011711">
    <property type="entry name" value="GntR_C"/>
</dbReference>
<evidence type="ECO:0000313" key="6">
    <source>
        <dbReference type="Proteomes" id="UP000831120"/>
    </source>
</evidence>
<dbReference type="RefSeq" id="WP_244361887.1">
    <property type="nucleotide sequence ID" value="NZ_AP025593.1"/>
</dbReference>
<evidence type="ECO:0000259" key="4">
    <source>
        <dbReference type="PROSITE" id="PS50949"/>
    </source>
</evidence>
<dbReference type="Pfam" id="PF07729">
    <property type="entry name" value="FCD"/>
    <property type="match status" value="1"/>
</dbReference>
<dbReference type="PROSITE" id="PS50949">
    <property type="entry name" value="HTH_GNTR"/>
    <property type="match status" value="1"/>
</dbReference>
<evidence type="ECO:0000313" key="5">
    <source>
        <dbReference type="EMBL" id="BDG16347.1"/>
    </source>
</evidence>
<organism evidence="5 6">
    <name type="scientific">Thermus brockianus</name>
    <dbReference type="NCBI Taxonomy" id="56956"/>
    <lineage>
        <taxon>Bacteria</taxon>
        <taxon>Thermotogati</taxon>
        <taxon>Deinococcota</taxon>
        <taxon>Deinococci</taxon>
        <taxon>Thermales</taxon>
        <taxon>Thermaceae</taxon>
        <taxon>Thermus</taxon>
    </lineage>
</organism>
<dbReference type="Proteomes" id="UP000831120">
    <property type="component" value="Chromosome"/>
</dbReference>
<evidence type="ECO:0000256" key="1">
    <source>
        <dbReference type="ARBA" id="ARBA00023015"/>
    </source>
</evidence>
<dbReference type="InterPro" id="IPR036388">
    <property type="entry name" value="WH-like_DNA-bd_sf"/>
</dbReference>
<dbReference type="InterPro" id="IPR008920">
    <property type="entry name" value="TF_FadR/GntR_C"/>
</dbReference>
<keyword evidence="6" id="KW-1185">Reference proteome</keyword>
<dbReference type="PRINTS" id="PR00035">
    <property type="entry name" value="HTHGNTR"/>
</dbReference>
<dbReference type="EMBL" id="AP025593">
    <property type="protein sequence ID" value="BDG16347.1"/>
    <property type="molecule type" value="Genomic_DNA"/>
</dbReference>
<dbReference type="SMART" id="SM00345">
    <property type="entry name" value="HTH_GNTR"/>
    <property type="match status" value="1"/>
</dbReference>
<sequence length="218" mass="24316">MPAADKTTEVQQAYHLLREAILTGELLPGQRLVEKDLSERFGLGRAAIRTALAKLEQDGLVESAPYRGAWVRAISEEEAVEVLEARMALECLAARYAARRATPEEVARLREILAEMRERFAQGDLLGMSELNAVFHRTLVEASRHQTAKRLIEALRAQGVRHQYRTVLVPGRSQRSLEEHARILEAVAARNEEGAERAMREHLEGVLAALRQAKGGPL</sequence>